<organism evidence="1 2">
    <name type="scientific">Saccharopolyspora rosea</name>
    <dbReference type="NCBI Taxonomy" id="524884"/>
    <lineage>
        <taxon>Bacteria</taxon>
        <taxon>Bacillati</taxon>
        <taxon>Actinomycetota</taxon>
        <taxon>Actinomycetes</taxon>
        <taxon>Pseudonocardiales</taxon>
        <taxon>Pseudonocardiaceae</taxon>
        <taxon>Saccharopolyspora</taxon>
    </lineage>
</organism>
<accession>A0ABW3FXC2</accession>
<proteinExistence type="predicted"/>
<evidence type="ECO:0000313" key="2">
    <source>
        <dbReference type="Proteomes" id="UP001597018"/>
    </source>
</evidence>
<gene>
    <name evidence="1" type="ORF">ACFQ16_22870</name>
</gene>
<keyword evidence="2" id="KW-1185">Reference proteome</keyword>
<dbReference type="Pfam" id="PF11382">
    <property type="entry name" value="MctB"/>
    <property type="match status" value="1"/>
</dbReference>
<comment type="caution">
    <text evidence="1">The sequence shown here is derived from an EMBL/GenBank/DDBJ whole genome shotgun (WGS) entry which is preliminary data.</text>
</comment>
<dbReference type="RefSeq" id="WP_345601987.1">
    <property type="nucleotide sequence ID" value="NZ_BAABLT010000054.1"/>
</dbReference>
<protein>
    <submittedName>
        <fullName evidence="1">Copper transporter</fullName>
    </submittedName>
</protein>
<sequence length="311" mass="31316">MISLRYHIVSIAAVFLALAMGVVLGSTSLSSRLLSTVGGQRESLQEQVSHLQGERADLRTRLAAADRFGEAVGPMAVQGRLDQRSVVLISSWDAAPQQRDAVKELLRASGAQVTGEIRLTEEFADPANADRLRNVVTQLLPAGVQLPTAADPGTLAGGLVGPLALNPQSGQSPVSDDARAAAFAGLADGGFLQASPGVRPGQLAVVLTGGALSGRGAGDKAATLARFATQLDQAGSGAVLAGSAGSADGSGAVGVARADPSISSAVSTVDDVDSAAGRVAVVLALREQLDRQAGHYGVAANAQGPVPHTRG</sequence>
<evidence type="ECO:0000313" key="1">
    <source>
        <dbReference type="EMBL" id="MFD0922598.1"/>
    </source>
</evidence>
<dbReference type="Proteomes" id="UP001597018">
    <property type="component" value="Unassembled WGS sequence"/>
</dbReference>
<dbReference type="InterPro" id="IPR021522">
    <property type="entry name" value="MctB"/>
</dbReference>
<dbReference type="EMBL" id="JBHTIW010000022">
    <property type="protein sequence ID" value="MFD0922598.1"/>
    <property type="molecule type" value="Genomic_DNA"/>
</dbReference>
<reference evidence="2" key="1">
    <citation type="journal article" date="2019" name="Int. J. Syst. Evol. Microbiol.">
        <title>The Global Catalogue of Microorganisms (GCM) 10K type strain sequencing project: providing services to taxonomists for standard genome sequencing and annotation.</title>
        <authorList>
            <consortium name="The Broad Institute Genomics Platform"/>
            <consortium name="The Broad Institute Genome Sequencing Center for Infectious Disease"/>
            <person name="Wu L."/>
            <person name="Ma J."/>
        </authorList>
    </citation>
    <scope>NUCLEOTIDE SEQUENCE [LARGE SCALE GENOMIC DNA]</scope>
    <source>
        <strain evidence="2">CCUG 56401</strain>
    </source>
</reference>
<name>A0ABW3FXC2_9PSEU</name>